<protein>
    <recommendedName>
        <fullName evidence="11">Sulfate exporter family transporter</fullName>
    </recommendedName>
</protein>
<dbReference type="InterPro" id="IPR018383">
    <property type="entry name" value="UPF0324_pro"/>
</dbReference>
<dbReference type="Pfam" id="PF03601">
    <property type="entry name" value="Cons_hypoth698"/>
    <property type="match status" value="1"/>
</dbReference>
<comment type="subcellular location">
    <subcellularLocation>
        <location evidence="1">Cell membrane</location>
        <topology evidence="1">Multi-pass membrane protein</topology>
    </subcellularLocation>
</comment>
<feature type="transmembrane region" description="Helical" evidence="8">
    <location>
        <begin position="303"/>
        <end position="321"/>
    </location>
</feature>
<evidence type="ECO:0000256" key="3">
    <source>
        <dbReference type="ARBA" id="ARBA00022475"/>
    </source>
</evidence>
<keyword evidence="3" id="KW-1003">Cell membrane</keyword>
<keyword evidence="5 8" id="KW-1133">Transmembrane helix</keyword>
<feature type="transmembrane region" description="Helical" evidence="8">
    <location>
        <begin position="238"/>
        <end position="264"/>
    </location>
</feature>
<keyword evidence="4 8" id="KW-0812">Transmembrane</keyword>
<proteinExistence type="inferred from homology"/>
<feature type="transmembrane region" description="Helical" evidence="8">
    <location>
        <begin position="209"/>
        <end position="226"/>
    </location>
</feature>
<accession>A0A231H407</accession>
<feature type="transmembrane region" description="Helical" evidence="8">
    <location>
        <begin position="276"/>
        <end position="297"/>
    </location>
</feature>
<evidence type="ECO:0000256" key="1">
    <source>
        <dbReference type="ARBA" id="ARBA00004651"/>
    </source>
</evidence>
<dbReference type="Proteomes" id="UP000215506">
    <property type="component" value="Unassembled WGS sequence"/>
</dbReference>
<evidence type="ECO:0000313" key="9">
    <source>
        <dbReference type="EMBL" id="OXR43575.1"/>
    </source>
</evidence>
<feature type="transmembrane region" description="Helical" evidence="8">
    <location>
        <begin position="97"/>
        <end position="118"/>
    </location>
</feature>
<evidence type="ECO:0000256" key="7">
    <source>
        <dbReference type="SAM" id="MobiDB-lite"/>
    </source>
</evidence>
<evidence type="ECO:0000256" key="6">
    <source>
        <dbReference type="ARBA" id="ARBA00023136"/>
    </source>
</evidence>
<comment type="caution">
    <text evidence="9">The sequence shown here is derived from an EMBL/GenBank/DDBJ whole genome shotgun (WGS) entry which is preliminary data.</text>
</comment>
<feature type="transmembrane region" description="Helical" evidence="8">
    <location>
        <begin position="124"/>
        <end position="142"/>
    </location>
</feature>
<evidence type="ECO:0000256" key="4">
    <source>
        <dbReference type="ARBA" id="ARBA00022692"/>
    </source>
</evidence>
<evidence type="ECO:0008006" key="11">
    <source>
        <dbReference type="Google" id="ProtNLM"/>
    </source>
</evidence>
<feature type="region of interest" description="Disordered" evidence="7">
    <location>
        <begin position="25"/>
        <end position="76"/>
    </location>
</feature>
<organism evidence="9 10">
    <name type="scientific">Nocardia cerradoensis</name>
    <dbReference type="NCBI Taxonomy" id="85688"/>
    <lineage>
        <taxon>Bacteria</taxon>
        <taxon>Bacillati</taxon>
        <taxon>Actinomycetota</taxon>
        <taxon>Actinomycetes</taxon>
        <taxon>Mycobacteriales</taxon>
        <taxon>Nocardiaceae</taxon>
        <taxon>Nocardia</taxon>
    </lineage>
</organism>
<gene>
    <name evidence="9" type="ORF">B7C42_04443</name>
</gene>
<dbReference type="GO" id="GO:0005886">
    <property type="term" value="C:plasma membrane"/>
    <property type="evidence" value="ECO:0007669"/>
    <property type="project" value="UniProtKB-SubCell"/>
</dbReference>
<reference evidence="9 10" key="1">
    <citation type="submission" date="2017-07" db="EMBL/GenBank/DDBJ databases">
        <title>First draft Genome Sequence of Nocardia cerradoensis isolated from human infection.</title>
        <authorList>
            <person name="Carrasco G."/>
        </authorList>
    </citation>
    <scope>NUCLEOTIDE SEQUENCE [LARGE SCALE GENOMIC DNA]</scope>
    <source>
        <strain evidence="9 10">CNM20130759</strain>
    </source>
</reference>
<keyword evidence="6 8" id="KW-0472">Membrane</keyword>
<evidence type="ECO:0000256" key="5">
    <source>
        <dbReference type="ARBA" id="ARBA00022989"/>
    </source>
</evidence>
<feature type="transmembrane region" description="Helical" evidence="8">
    <location>
        <begin position="154"/>
        <end position="172"/>
    </location>
</feature>
<dbReference type="EMBL" id="NGAF01000009">
    <property type="protein sequence ID" value="OXR43575.1"/>
    <property type="molecule type" value="Genomic_DNA"/>
</dbReference>
<evidence type="ECO:0000313" key="10">
    <source>
        <dbReference type="Proteomes" id="UP000215506"/>
    </source>
</evidence>
<dbReference type="PANTHER" id="PTHR30106:SF2">
    <property type="entry name" value="UPF0324 INNER MEMBRANE PROTEIN YEIH"/>
    <property type="match status" value="1"/>
</dbReference>
<sequence>MRCRFGRYRTAPIHETVVVMTSLDSSRAAESADDVPGTTEPGAADRTGDTDKLAAGSQRFESSRTHSSAGTLRRSRARLGRRGVGAGRSGAAGGADIVPGLTLTVAITALVLGIAQFTPTVSPLLLAIVVGAVLANCVPLPQRVQPGLQFSAKRLLRVGVALLGLQLTFADILGLGPAVIAVVVAIVALGIGGTMVMGRLLGLSWTQRLLIACGFSICGAAAAAAVDGVVDAEDEEVLTAIALVVVFGTIMIGALPLLSGALGLDDRTAGIWAGGSVHEVAQVVATGGAIGGAALTVAVVVKLARVVLLAPVLAVIGWQVRRREDTAPGTRRPPLIPLFVVAFLACAALRTTGLLPESVLGMAKLLQTALLTAAMFALGAGVRLAALRRVGPRPLILAFLSTVWVAGIALIGAVLAG</sequence>
<feature type="transmembrane region" description="Helical" evidence="8">
    <location>
        <begin position="333"/>
        <end position="353"/>
    </location>
</feature>
<dbReference type="AlphaFoldDB" id="A0A231H407"/>
<feature type="transmembrane region" description="Helical" evidence="8">
    <location>
        <begin position="365"/>
        <end position="386"/>
    </location>
</feature>
<evidence type="ECO:0000256" key="2">
    <source>
        <dbReference type="ARBA" id="ARBA00007977"/>
    </source>
</evidence>
<dbReference type="PANTHER" id="PTHR30106">
    <property type="entry name" value="INNER MEMBRANE PROTEIN YEIH-RELATED"/>
    <property type="match status" value="1"/>
</dbReference>
<comment type="similarity">
    <text evidence="2">Belongs to the UPF0324 family.</text>
</comment>
<keyword evidence="10" id="KW-1185">Reference proteome</keyword>
<feature type="transmembrane region" description="Helical" evidence="8">
    <location>
        <begin position="395"/>
        <end position="416"/>
    </location>
</feature>
<name>A0A231H407_9NOCA</name>
<feature type="transmembrane region" description="Helical" evidence="8">
    <location>
        <begin position="178"/>
        <end position="197"/>
    </location>
</feature>
<evidence type="ECO:0000256" key="8">
    <source>
        <dbReference type="SAM" id="Phobius"/>
    </source>
</evidence>